<dbReference type="Pfam" id="PF01656">
    <property type="entry name" value="CbiA"/>
    <property type="match status" value="1"/>
</dbReference>
<evidence type="ECO:0000313" key="3">
    <source>
        <dbReference type="EMBL" id="PRY06796.1"/>
    </source>
</evidence>
<dbReference type="GO" id="GO:0016887">
    <property type="term" value="F:ATP hydrolysis activity"/>
    <property type="evidence" value="ECO:0007669"/>
    <property type="project" value="TreeGrafter"/>
</dbReference>
<dbReference type="SUPFAM" id="SSF52540">
    <property type="entry name" value="P-loop containing nucleoside triphosphate hydrolases"/>
    <property type="match status" value="1"/>
</dbReference>
<dbReference type="GO" id="GO:0005524">
    <property type="term" value="F:ATP binding"/>
    <property type="evidence" value="ECO:0007669"/>
    <property type="project" value="TreeGrafter"/>
</dbReference>
<feature type="compositionally biased region" description="Polar residues" evidence="1">
    <location>
        <begin position="352"/>
        <end position="365"/>
    </location>
</feature>
<dbReference type="Proteomes" id="UP000238083">
    <property type="component" value="Unassembled WGS sequence"/>
</dbReference>
<dbReference type="InterPro" id="IPR002586">
    <property type="entry name" value="CobQ/CobB/MinD/ParA_Nub-bd_dom"/>
</dbReference>
<keyword evidence="3" id="KW-0969">Cilium</keyword>
<reference evidence="3 4" key="1">
    <citation type="submission" date="2018-03" db="EMBL/GenBank/DDBJ databases">
        <title>Genomic Encyclopedia of Archaeal and Bacterial Type Strains, Phase II (KMG-II): from individual species to whole genera.</title>
        <authorList>
            <person name="Goeker M."/>
        </authorList>
    </citation>
    <scope>NUCLEOTIDE SEQUENCE [LARGE SCALE GENOMIC DNA]</scope>
    <source>
        <strain evidence="3 4">DSM 19711</strain>
    </source>
</reference>
<evidence type="ECO:0000313" key="4">
    <source>
        <dbReference type="Proteomes" id="UP000238083"/>
    </source>
</evidence>
<dbReference type="GO" id="GO:0051782">
    <property type="term" value="P:negative regulation of cell division"/>
    <property type="evidence" value="ECO:0007669"/>
    <property type="project" value="TreeGrafter"/>
</dbReference>
<dbReference type="InterPro" id="IPR050625">
    <property type="entry name" value="ParA/MinD_ATPase"/>
</dbReference>
<dbReference type="AlphaFoldDB" id="A0A2T0QQ64"/>
<dbReference type="InterPro" id="IPR027417">
    <property type="entry name" value="P-loop_NTPase"/>
</dbReference>
<name>A0A2T0QQ64_9ACTN</name>
<dbReference type="RefSeq" id="WP_146149619.1">
    <property type="nucleotide sequence ID" value="NZ_PVZF01000032.1"/>
</dbReference>
<keyword evidence="4" id="KW-1185">Reference proteome</keyword>
<proteinExistence type="predicted"/>
<feature type="region of interest" description="Disordered" evidence="1">
    <location>
        <begin position="335"/>
        <end position="369"/>
    </location>
</feature>
<gene>
    <name evidence="3" type="ORF">CLV37_13210</name>
</gene>
<keyword evidence="3" id="KW-0282">Flagellum</keyword>
<protein>
    <submittedName>
        <fullName evidence="3">MinD-like ATPase involved in chromosome partitioning or flagellar assembly</fullName>
    </submittedName>
</protein>
<dbReference type="PANTHER" id="PTHR43384">
    <property type="entry name" value="SEPTUM SITE-DETERMINING PROTEIN MIND HOMOLOG, CHLOROPLASTIC-RELATED"/>
    <property type="match status" value="1"/>
</dbReference>
<dbReference type="Gene3D" id="3.40.50.300">
    <property type="entry name" value="P-loop containing nucleotide triphosphate hydrolases"/>
    <property type="match status" value="1"/>
</dbReference>
<sequence>MPYQDPHLKQSLSGGIYNPGPSKQEVQAAQQRAFLRTPLRGNRHVAVVSMAGGVGKTITAGFLGQAWGEARGDRVCAIDANPDAGNLAERFAGQATVGADGRPVRALLTVRDLLTDDAIAPVDSVADLSNYMTIAGRLHILPAPTSVDDVLSAQEYRRAQAIADRFYNLTIIDTGTSIAHETHRAILELADDLVFVVGPSMDAARRVKAMMDDLQARGYGDLLARATVMVITRSSAESSLARSRRGGGVDPATLASYFARRVRDVVRVPYSRGLSDGMAADFAQLSEDIRAPYLQAAAGIAAHFNGPKTPAPILSRQRVPRVTSAQAVRGRRWPGLGARTKAGEPLPPATMKVTTSSGQDIQDLNQLDELDTLPRYGRREEYLNDRRD</sequence>
<organism evidence="3 4">
    <name type="scientific">Kineococcus rhizosphaerae</name>
    <dbReference type="NCBI Taxonomy" id="559628"/>
    <lineage>
        <taxon>Bacteria</taxon>
        <taxon>Bacillati</taxon>
        <taxon>Actinomycetota</taxon>
        <taxon>Actinomycetes</taxon>
        <taxon>Kineosporiales</taxon>
        <taxon>Kineosporiaceae</taxon>
        <taxon>Kineococcus</taxon>
    </lineage>
</organism>
<dbReference type="PANTHER" id="PTHR43384:SF14">
    <property type="entry name" value="ESX-1 SECRETION-ASSOCIATED PROTEIN ESPI"/>
    <property type="match status" value="1"/>
</dbReference>
<accession>A0A2T0QQ64</accession>
<dbReference type="EMBL" id="PVZF01000032">
    <property type="protein sequence ID" value="PRY06796.1"/>
    <property type="molecule type" value="Genomic_DNA"/>
</dbReference>
<evidence type="ECO:0000259" key="2">
    <source>
        <dbReference type="Pfam" id="PF01656"/>
    </source>
</evidence>
<feature type="region of interest" description="Disordered" evidence="1">
    <location>
        <begin position="1"/>
        <end position="21"/>
    </location>
</feature>
<comment type="caution">
    <text evidence="3">The sequence shown here is derived from an EMBL/GenBank/DDBJ whole genome shotgun (WGS) entry which is preliminary data.</text>
</comment>
<feature type="domain" description="CobQ/CobB/MinD/ParA nucleotide binding" evidence="2">
    <location>
        <begin position="45"/>
        <end position="170"/>
    </location>
</feature>
<dbReference type="GO" id="GO:0005829">
    <property type="term" value="C:cytosol"/>
    <property type="evidence" value="ECO:0007669"/>
    <property type="project" value="TreeGrafter"/>
</dbReference>
<evidence type="ECO:0000256" key="1">
    <source>
        <dbReference type="SAM" id="MobiDB-lite"/>
    </source>
</evidence>
<dbReference type="GO" id="GO:0009898">
    <property type="term" value="C:cytoplasmic side of plasma membrane"/>
    <property type="evidence" value="ECO:0007669"/>
    <property type="project" value="TreeGrafter"/>
</dbReference>
<keyword evidence="3" id="KW-0966">Cell projection</keyword>
<dbReference type="OrthoDB" id="3204399at2"/>